<gene>
    <name evidence="1" type="ORF">N2599_05145</name>
</gene>
<name>A0ABY5XLB1_RHISU</name>
<accession>A0ABY5XLB1</accession>
<protein>
    <submittedName>
        <fullName evidence="1">Uncharacterized protein</fullName>
    </submittedName>
</protein>
<dbReference type="EMBL" id="CP104143">
    <property type="protein sequence ID" value="UWU15395.1"/>
    <property type="molecule type" value="Genomic_DNA"/>
</dbReference>
<evidence type="ECO:0000313" key="2">
    <source>
        <dbReference type="Proteomes" id="UP001060123"/>
    </source>
</evidence>
<proteinExistence type="predicted"/>
<dbReference type="Proteomes" id="UP001060123">
    <property type="component" value="Chromosome"/>
</dbReference>
<reference evidence="1" key="1">
    <citation type="submission" date="2022-09" db="EMBL/GenBank/DDBJ databases">
        <title>Australian commercial rhizobial inoculants.</title>
        <authorList>
            <person name="Kohlmeier M.G."/>
            <person name="O'Hara G.W."/>
            <person name="Colombi E."/>
            <person name="Ramsay J.P."/>
            <person name="Terpolilli J."/>
        </authorList>
    </citation>
    <scope>NUCLEOTIDE SEQUENCE</scope>
    <source>
        <strain evidence="1">WSM1592</strain>
    </source>
</reference>
<organism evidence="1 2">
    <name type="scientific">Rhizobium sullae</name>
    <name type="common">Rhizobium hedysari</name>
    <dbReference type="NCBI Taxonomy" id="50338"/>
    <lineage>
        <taxon>Bacteria</taxon>
        <taxon>Pseudomonadati</taxon>
        <taxon>Pseudomonadota</taxon>
        <taxon>Alphaproteobacteria</taxon>
        <taxon>Hyphomicrobiales</taxon>
        <taxon>Rhizobiaceae</taxon>
        <taxon>Rhizobium/Agrobacterium group</taxon>
        <taxon>Rhizobium</taxon>
    </lineage>
</organism>
<keyword evidence="2" id="KW-1185">Reference proteome</keyword>
<dbReference type="RefSeq" id="WP_156915226.1">
    <property type="nucleotide sequence ID" value="NZ_CP104143.1"/>
</dbReference>
<evidence type="ECO:0000313" key="1">
    <source>
        <dbReference type="EMBL" id="UWU15395.1"/>
    </source>
</evidence>
<sequence length="45" mass="4971">MTQNRLTGYGAALLWLSSATAFWRYALHAPMIPINQELSSCPTTS</sequence>